<evidence type="ECO:0000256" key="1">
    <source>
        <dbReference type="SAM" id="Phobius"/>
    </source>
</evidence>
<dbReference type="Pfam" id="PF14020">
    <property type="entry name" value="DUF4236"/>
    <property type="match status" value="1"/>
</dbReference>
<keyword evidence="1" id="KW-1133">Transmembrane helix</keyword>
<protein>
    <submittedName>
        <fullName evidence="3">DUF4236 domain-containing protein</fullName>
    </submittedName>
</protein>
<feature type="domain" description="DUF4236" evidence="2">
    <location>
        <begin position="2"/>
        <end position="53"/>
    </location>
</feature>
<dbReference type="EMBL" id="CP086239">
    <property type="protein sequence ID" value="WAG61256.1"/>
    <property type="molecule type" value="Genomic_DNA"/>
</dbReference>
<dbReference type="RefSeq" id="WP_216122448.1">
    <property type="nucleotide sequence ID" value="NZ_CP086239.1"/>
</dbReference>
<reference evidence="3" key="1">
    <citation type="submission" date="2021-11" db="EMBL/GenBank/DDBJ databases">
        <title>Clostridia strains as spoilage organisms.</title>
        <authorList>
            <person name="Wambui J."/>
            <person name="Stevens M.J.A."/>
            <person name="Stephan R."/>
        </authorList>
    </citation>
    <scope>NUCLEOTIDE SEQUENCE</scope>
    <source>
        <strain evidence="3">CF009</strain>
    </source>
</reference>
<accession>A0AA47EJW4</accession>
<dbReference type="AlphaFoldDB" id="A0AA47EJW4"/>
<dbReference type="InterPro" id="IPR025330">
    <property type="entry name" value="DUF4236"/>
</dbReference>
<gene>
    <name evidence="3" type="ORF">LL038_03110</name>
</gene>
<evidence type="ECO:0000259" key="2">
    <source>
        <dbReference type="Pfam" id="PF14020"/>
    </source>
</evidence>
<name>A0AA47EJW4_9CLOT</name>
<sequence>MGFRIRKSFGPKGFKINVGKKGISSASLKIAPGLTINSKRGTTVGVPGTGISYNTGGSKRKSTPSRSIPNGNENNIVEMNLKIQKQKEYNRNFKEFTGGYNKKAIIAIIVSFALYVTPLWPLGLLLSIPLLAWLAIDTIIKIIKFNKHLKNLNGIQ</sequence>
<keyword evidence="1" id="KW-0812">Transmembrane</keyword>
<proteinExistence type="predicted"/>
<evidence type="ECO:0000313" key="4">
    <source>
        <dbReference type="Proteomes" id="UP001164733"/>
    </source>
</evidence>
<feature type="transmembrane region" description="Helical" evidence="1">
    <location>
        <begin position="100"/>
        <end position="116"/>
    </location>
</feature>
<dbReference type="Proteomes" id="UP001164733">
    <property type="component" value="Chromosome"/>
</dbReference>
<organism evidence="3 4">
    <name type="scientific">Clostridium estertheticum</name>
    <dbReference type="NCBI Taxonomy" id="238834"/>
    <lineage>
        <taxon>Bacteria</taxon>
        <taxon>Bacillati</taxon>
        <taxon>Bacillota</taxon>
        <taxon>Clostridia</taxon>
        <taxon>Eubacteriales</taxon>
        <taxon>Clostridiaceae</taxon>
        <taxon>Clostridium</taxon>
    </lineage>
</organism>
<evidence type="ECO:0000313" key="3">
    <source>
        <dbReference type="EMBL" id="WAG61256.1"/>
    </source>
</evidence>
<keyword evidence="1" id="KW-0472">Membrane</keyword>